<keyword evidence="12" id="KW-1185">Reference proteome</keyword>
<feature type="active site" evidence="9">
    <location>
        <position position="200"/>
    </location>
</feature>
<feature type="domain" description="Peptidase A1" evidence="10">
    <location>
        <begin position="10"/>
        <end position="525"/>
    </location>
</feature>
<dbReference type="PROSITE" id="PS00141">
    <property type="entry name" value="ASP_PROTEASE"/>
    <property type="match status" value="1"/>
</dbReference>
<dbReference type="FunFam" id="2.40.70.10:FF:000015">
    <property type="entry name" value="Aspartyl protease family protein"/>
    <property type="match status" value="1"/>
</dbReference>
<dbReference type="SUPFAM" id="SSF50630">
    <property type="entry name" value="Acid proteases"/>
    <property type="match status" value="2"/>
</dbReference>
<dbReference type="InterPro" id="IPR021109">
    <property type="entry name" value="Peptidase_aspartic_dom_sf"/>
</dbReference>
<dbReference type="InterPro" id="IPR032861">
    <property type="entry name" value="TAXi_N"/>
</dbReference>
<dbReference type="Gene3D" id="2.40.70.10">
    <property type="entry name" value="Acid Proteases"/>
    <property type="match status" value="3"/>
</dbReference>
<evidence type="ECO:0000256" key="4">
    <source>
        <dbReference type="ARBA" id="ARBA00022737"/>
    </source>
</evidence>
<dbReference type="PROSITE" id="PS51767">
    <property type="entry name" value="PEPTIDASE_A1"/>
    <property type="match status" value="1"/>
</dbReference>
<keyword evidence="4" id="KW-0677">Repeat</keyword>
<name>A0A2U1L838_ARTAN</name>
<dbReference type="EMBL" id="PKPP01010901">
    <property type="protein sequence ID" value="PWA45177.1"/>
    <property type="molecule type" value="Genomic_DNA"/>
</dbReference>
<sequence length="566" mass="61678">MKNEMFGRYYHVEVEIGNPPKPYWLDIDTGSDLTWLQCDVPCVKCLPAPNPPYRPTTKVPCSDPLCAAVPNEIRCESPTDQCDYHIEYADNADSQGLLVKDSISLQYMNGTVTTPSLAFGCGYDQEVPPNTTPPFVDGILGLGLGEIGILNQLQKLGVTKKVVGHCLGSHGNGDHYSLGTAELYFGGTTTGIKDLPVVFDSGSTYTYVSSKPYEALISMPYKPNKDLVACTDPLCASVHWPETHSCKSPKDQCDYEVQYADSGSSLGLLVKDWFPLQYINGSVAKPRLAFGCGYNQEVPESMDPPYTDGVLGLGVGKTSIVRQLYELGVTRNVVGHCLSTQGDGYLFFGDELIPSSGVTWTPMSTTDVEKHYSLGTAELYVGGKTSGIKGLPIVFDSGSTYTYVNAEAYKALVTMLMNDIKGKKLYKANDDETLPVCWKGSKPFKSIQDVKNLFKPIMLSFAKSKNVRFQMDPEAYLIISKHGNACLGILNGSEVGLESVNLIGDISMQDKIIIYDNEKQQIGWAPANCNKLPNINGEGGPDYGDLCKNYGSNMGIFQAYCAAIMI</sequence>
<dbReference type="GO" id="GO:0006508">
    <property type="term" value="P:proteolysis"/>
    <property type="evidence" value="ECO:0007669"/>
    <property type="project" value="UniProtKB-KW"/>
</dbReference>
<dbReference type="InterPro" id="IPR033121">
    <property type="entry name" value="PEPTIDASE_A1"/>
</dbReference>
<dbReference type="GO" id="GO:0004190">
    <property type="term" value="F:aspartic-type endopeptidase activity"/>
    <property type="evidence" value="ECO:0007669"/>
    <property type="project" value="UniProtKB-KW"/>
</dbReference>
<dbReference type="InterPro" id="IPR001461">
    <property type="entry name" value="Aspartic_peptidase_A1"/>
</dbReference>
<dbReference type="FunFam" id="2.40.70.10:FF:000027">
    <property type="entry name" value="Aspartic proteinase Asp1 isoform A"/>
    <property type="match status" value="1"/>
</dbReference>
<dbReference type="PANTHER" id="PTHR13683">
    <property type="entry name" value="ASPARTYL PROTEASES"/>
    <property type="match status" value="1"/>
</dbReference>
<evidence type="ECO:0000256" key="6">
    <source>
        <dbReference type="ARBA" id="ARBA00022801"/>
    </source>
</evidence>
<dbReference type="Pfam" id="PF14541">
    <property type="entry name" value="TAXi_C"/>
    <property type="match status" value="1"/>
</dbReference>
<keyword evidence="3" id="KW-0732">Signal</keyword>
<evidence type="ECO:0000259" key="10">
    <source>
        <dbReference type="PROSITE" id="PS51767"/>
    </source>
</evidence>
<evidence type="ECO:0000256" key="8">
    <source>
        <dbReference type="ARBA" id="ARBA00077656"/>
    </source>
</evidence>
<evidence type="ECO:0000313" key="12">
    <source>
        <dbReference type="Proteomes" id="UP000245207"/>
    </source>
</evidence>
<dbReference type="OrthoDB" id="2747330at2759"/>
<evidence type="ECO:0000256" key="1">
    <source>
        <dbReference type="ARBA" id="ARBA00007447"/>
    </source>
</evidence>
<dbReference type="Pfam" id="PF14543">
    <property type="entry name" value="TAXi_N"/>
    <property type="match status" value="2"/>
</dbReference>
<dbReference type="PANTHER" id="PTHR13683:SF227">
    <property type="entry name" value="EUKARYOTIC ASPARTYL PROTEASE FAMILY PROTEIN"/>
    <property type="match status" value="1"/>
</dbReference>
<dbReference type="STRING" id="35608.A0A2U1L838"/>
<evidence type="ECO:0000256" key="7">
    <source>
        <dbReference type="ARBA" id="ARBA00068871"/>
    </source>
</evidence>
<protein>
    <recommendedName>
        <fullName evidence="7">Aspartic proteinase Asp1</fullName>
    </recommendedName>
    <alternativeName>
        <fullName evidence="8">Nucellin-like protein</fullName>
    </alternativeName>
</protein>
<evidence type="ECO:0000256" key="2">
    <source>
        <dbReference type="ARBA" id="ARBA00022670"/>
    </source>
</evidence>
<accession>A0A2U1L838</accession>
<feature type="active site" evidence="9">
    <location>
        <position position="396"/>
    </location>
</feature>
<proteinExistence type="inferred from homology"/>
<keyword evidence="5" id="KW-0064">Aspartyl protease</keyword>
<comment type="similarity">
    <text evidence="1">Belongs to the peptidase A1 family.</text>
</comment>
<dbReference type="Proteomes" id="UP000245207">
    <property type="component" value="Unassembled WGS sequence"/>
</dbReference>
<gene>
    <name evidence="11" type="ORF">CTI12_AA519820</name>
</gene>
<dbReference type="InterPro" id="IPR032799">
    <property type="entry name" value="TAXi_C"/>
</dbReference>
<evidence type="ECO:0000256" key="5">
    <source>
        <dbReference type="ARBA" id="ARBA00022750"/>
    </source>
</evidence>
<organism evidence="11 12">
    <name type="scientific">Artemisia annua</name>
    <name type="common">Sweet wormwood</name>
    <dbReference type="NCBI Taxonomy" id="35608"/>
    <lineage>
        <taxon>Eukaryota</taxon>
        <taxon>Viridiplantae</taxon>
        <taxon>Streptophyta</taxon>
        <taxon>Embryophyta</taxon>
        <taxon>Tracheophyta</taxon>
        <taxon>Spermatophyta</taxon>
        <taxon>Magnoliopsida</taxon>
        <taxon>eudicotyledons</taxon>
        <taxon>Gunneridae</taxon>
        <taxon>Pentapetalae</taxon>
        <taxon>asterids</taxon>
        <taxon>campanulids</taxon>
        <taxon>Asterales</taxon>
        <taxon>Asteraceae</taxon>
        <taxon>Asteroideae</taxon>
        <taxon>Anthemideae</taxon>
        <taxon>Artemisiinae</taxon>
        <taxon>Artemisia</taxon>
    </lineage>
</organism>
<dbReference type="AlphaFoldDB" id="A0A2U1L838"/>
<comment type="caution">
    <text evidence="11">The sequence shown here is derived from an EMBL/GenBank/DDBJ whole genome shotgun (WGS) entry which is preliminary data.</text>
</comment>
<keyword evidence="6" id="KW-0378">Hydrolase</keyword>
<evidence type="ECO:0000256" key="3">
    <source>
        <dbReference type="ARBA" id="ARBA00022729"/>
    </source>
</evidence>
<dbReference type="InterPro" id="IPR001969">
    <property type="entry name" value="Aspartic_peptidase_AS"/>
</dbReference>
<reference evidence="11 12" key="1">
    <citation type="journal article" date="2018" name="Mol. Plant">
        <title>The genome of Artemisia annua provides insight into the evolution of Asteraceae family and artemisinin biosynthesis.</title>
        <authorList>
            <person name="Shen Q."/>
            <person name="Zhang L."/>
            <person name="Liao Z."/>
            <person name="Wang S."/>
            <person name="Yan T."/>
            <person name="Shi P."/>
            <person name="Liu M."/>
            <person name="Fu X."/>
            <person name="Pan Q."/>
            <person name="Wang Y."/>
            <person name="Lv Z."/>
            <person name="Lu X."/>
            <person name="Zhang F."/>
            <person name="Jiang W."/>
            <person name="Ma Y."/>
            <person name="Chen M."/>
            <person name="Hao X."/>
            <person name="Li L."/>
            <person name="Tang Y."/>
            <person name="Lv G."/>
            <person name="Zhou Y."/>
            <person name="Sun X."/>
            <person name="Brodelius P.E."/>
            <person name="Rose J.K.C."/>
            <person name="Tang K."/>
        </authorList>
    </citation>
    <scope>NUCLEOTIDE SEQUENCE [LARGE SCALE GENOMIC DNA]</scope>
    <source>
        <strain evidence="12">cv. Huhao1</strain>
        <tissue evidence="11">Leaf</tissue>
    </source>
</reference>
<keyword evidence="2 11" id="KW-0645">Protease</keyword>
<evidence type="ECO:0000313" key="11">
    <source>
        <dbReference type="EMBL" id="PWA45177.1"/>
    </source>
</evidence>
<evidence type="ECO:0000256" key="9">
    <source>
        <dbReference type="PIRSR" id="PIRSR601461-1"/>
    </source>
</evidence>